<evidence type="ECO:0000313" key="5">
    <source>
        <dbReference type="EMBL" id="MCF0065533.1"/>
    </source>
</evidence>
<dbReference type="PANTHER" id="PTHR35333:SF3">
    <property type="entry name" value="BETA-LACTAMASE-TYPE TRANSPEPTIDASE FOLD CONTAINING PROTEIN"/>
    <property type="match status" value="1"/>
</dbReference>
<dbReference type="SUPFAM" id="SSF56601">
    <property type="entry name" value="beta-lactamase/transpeptidase-like"/>
    <property type="match status" value="1"/>
</dbReference>
<dbReference type="PANTHER" id="PTHR35333">
    <property type="entry name" value="BETA-LACTAMASE"/>
    <property type="match status" value="1"/>
</dbReference>
<evidence type="ECO:0000256" key="2">
    <source>
        <dbReference type="ARBA" id="ARBA00009009"/>
    </source>
</evidence>
<evidence type="ECO:0000256" key="3">
    <source>
        <dbReference type="ARBA" id="ARBA00012865"/>
    </source>
</evidence>
<keyword evidence="6" id="KW-1185">Reference proteome</keyword>
<feature type="domain" description="Beta-lactamase class A catalytic" evidence="4">
    <location>
        <begin position="68"/>
        <end position="181"/>
    </location>
</feature>
<comment type="caution">
    <text evidence="5">The sequence shown here is derived from an EMBL/GenBank/DDBJ whole genome shotgun (WGS) entry which is preliminary data.</text>
</comment>
<dbReference type="GO" id="GO:0008800">
    <property type="term" value="F:beta-lactamase activity"/>
    <property type="evidence" value="ECO:0007669"/>
    <property type="project" value="UniProtKB-EC"/>
</dbReference>
<dbReference type="InterPro" id="IPR045155">
    <property type="entry name" value="Beta-lactam_cat"/>
</dbReference>
<dbReference type="EC" id="3.5.2.6" evidence="3"/>
<protein>
    <recommendedName>
        <fullName evidence="3">beta-lactamase</fullName>
        <ecNumber evidence="3">3.5.2.6</ecNumber>
    </recommendedName>
</protein>
<dbReference type="Pfam" id="PF13354">
    <property type="entry name" value="Beta-lactamase2"/>
    <property type="match status" value="1"/>
</dbReference>
<dbReference type="Gene3D" id="3.40.710.10">
    <property type="entry name" value="DD-peptidase/beta-lactamase superfamily"/>
    <property type="match status" value="1"/>
</dbReference>
<evidence type="ECO:0000259" key="4">
    <source>
        <dbReference type="Pfam" id="PF13354"/>
    </source>
</evidence>
<dbReference type="InterPro" id="IPR012338">
    <property type="entry name" value="Beta-lactam/transpept-like"/>
</dbReference>
<proteinExistence type="inferred from homology"/>
<dbReference type="GO" id="GO:0046677">
    <property type="term" value="P:response to antibiotic"/>
    <property type="evidence" value="ECO:0007669"/>
    <property type="project" value="InterPro"/>
</dbReference>
<evidence type="ECO:0000313" key="6">
    <source>
        <dbReference type="Proteomes" id="UP001139000"/>
    </source>
</evidence>
<comment type="similarity">
    <text evidence="2">Belongs to the class-A beta-lactamase family.</text>
</comment>
<keyword evidence="5" id="KW-0378">Hydrolase</keyword>
<evidence type="ECO:0000256" key="1">
    <source>
        <dbReference type="ARBA" id="ARBA00001526"/>
    </source>
</evidence>
<sequence>MVQSFSLTLYFHLIKAMMLNKIMFGCLLVVTGCKTNDPTPDKDFVLKFIKENPGRSSIKLVRNDTVFALHNGDKMMPLASTAKIILAIEYARQAAAGEINAAEMVPVADLEKFNVSGTDGGAHINWLSAVSAKIINQKISIREISKGMIQFSSNANQEWLIEKLGPEKVEAELKNLGVKNHDKVFFLASSLFVGKEAFPGLKDNLLVEKLRGMSNSDYLTYINLIHKKLLIDPSYKSDLGDFGTDVQKVWSDRLTGSTVTEYAGILKKINDRKFFSIEEQKYLDEIMEYLLENPANSHVFEHIGIKGGSTLFVLTKAVYATDKKGNKVEFAYFFNELSNEENSRLQVGMNYFDQNILLKPTFVQEVKEQISN</sequence>
<accession>A0A9X1TPH3</accession>
<dbReference type="InterPro" id="IPR000871">
    <property type="entry name" value="Beta-lactam_class-A"/>
</dbReference>
<dbReference type="AlphaFoldDB" id="A0A9X1TPH3"/>
<dbReference type="RefSeq" id="WP_234658523.1">
    <property type="nucleotide sequence ID" value="NZ_JAJTTC010000012.1"/>
</dbReference>
<name>A0A9X1TPH3_9BACT</name>
<dbReference type="EMBL" id="JAJTTC010000012">
    <property type="protein sequence ID" value="MCF0065533.1"/>
    <property type="molecule type" value="Genomic_DNA"/>
</dbReference>
<gene>
    <name evidence="5" type="ORF">LXM26_28720</name>
</gene>
<dbReference type="Proteomes" id="UP001139000">
    <property type="component" value="Unassembled WGS sequence"/>
</dbReference>
<comment type="catalytic activity">
    <reaction evidence="1">
        <text>a beta-lactam + H2O = a substituted beta-amino acid</text>
        <dbReference type="Rhea" id="RHEA:20401"/>
        <dbReference type="ChEBI" id="CHEBI:15377"/>
        <dbReference type="ChEBI" id="CHEBI:35627"/>
        <dbReference type="ChEBI" id="CHEBI:140347"/>
        <dbReference type="EC" id="3.5.2.6"/>
    </reaction>
</comment>
<reference evidence="5" key="1">
    <citation type="submission" date="2021-12" db="EMBL/GenBank/DDBJ databases">
        <title>Novel species in genus Dyadobacter.</title>
        <authorList>
            <person name="Ma C."/>
        </authorList>
    </citation>
    <scope>NUCLEOTIDE SEQUENCE</scope>
    <source>
        <strain evidence="5">LJ419</strain>
    </source>
</reference>
<organism evidence="5 6">
    <name type="scientific">Dyadobacter chenwenxiniae</name>
    <dbReference type="NCBI Taxonomy" id="2906456"/>
    <lineage>
        <taxon>Bacteria</taxon>
        <taxon>Pseudomonadati</taxon>
        <taxon>Bacteroidota</taxon>
        <taxon>Cytophagia</taxon>
        <taxon>Cytophagales</taxon>
        <taxon>Spirosomataceae</taxon>
        <taxon>Dyadobacter</taxon>
    </lineage>
</organism>
<dbReference type="GO" id="GO:0030655">
    <property type="term" value="P:beta-lactam antibiotic catabolic process"/>
    <property type="evidence" value="ECO:0007669"/>
    <property type="project" value="InterPro"/>
</dbReference>